<dbReference type="Gene3D" id="2.60.40.180">
    <property type="entry name" value="Transthyretin/hydroxyisourate hydrolase domain"/>
    <property type="match status" value="1"/>
</dbReference>
<dbReference type="InterPro" id="IPR014306">
    <property type="entry name" value="Hydroxyisourate_hydrolase"/>
</dbReference>
<dbReference type="EMBL" id="JAGRQH010000008">
    <property type="protein sequence ID" value="MBR0560438.1"/>
    <property type="molecule type" value="Genomic_DNA"/>
</dbReference>
<dbReference type="Pfam" id="PF00576">
    <property type="entry name" value="Transthyretin"/>
    <property type="match status" value="1"/>
</dbReference>
<keyword evidence="10" id="KW-1185">Reference proteome</keyword>
<sequence length="110" mass="11923">MSSLSTHVLDTVSGLPAVGVTFRLYSAQDVLFEGVTNSDGRCPLLRDISLSAGTYRLEFEIGAYFRGTHTALEEPSFLDIVPIVFGLAEGRHVHVPLLAAPYGYSTYRGS</sequence>
<evidence type="ECO:0000256" key="6">
    <source>
        <dbReference type="ARBA" id="ARBA00022801"/>
    </source>
</evidence>
<reference evidence="9 10" key="1">
    <citation type="submission" date="2021-04" db="EMBL/GenBank/DDBJ databases">
        <title>The complete genome sequence of Neokomagataea sp. TBRC 2177.</title>
        <authorList>
            <person name="Charoenyingcharoen P."/>
            <person name="Yukphan P."/>
        </authorList>
    </citation>
    <scope>NUCLEOTIDE SEQUENCE [LARGE SCALE GENOMIC DNA]</scope>
    <source>
        <strain evidence="9 10">TBRC 2177</strain>
    </source>
</reference>
<evidence type="ECO:0000256" key="7">
    <source>
        <dbReference type="RuleBase" id="RU361270"/>
    </source>
</evidence>
<dbReference type="PRINTS" id="PR00189">
    <property type="entry name" value="TRNSTHYRETIN"/>
</dbReference>
<feature type="domain" description="Transthyretin/hydroxyisourate hydrolase" evidence="8">
    <location>
        <begin position="4"/>
        <end position="109"/>
    </location>
</feature>
<dbReference type="SUPFAM" id="SSF49472">
    <property type="entry name" value="Transthyretin (synonym: prealbumin)"/>
    <property type="match status" value="1"/>
</dbReference>
<comment type="caution">
    <text evidence="9">The sequence shown here is derived from an EMBL/GenBank/DDBJ whole genome shotgun (WGS) entry which is preliminary data.</text>
</comment>
<dbReference type="EC" id="3.5.2.17" evidence="7"/>
<dbReference type="PANTHER" id="PTHR10395">
    <property type="entry name" value="URICASE AND TRANSTHYRETIN-RELATED"/>
    <property type="match status" value="1"/>
</dbReference>
<keyword evidence="5 7" id="KW-0659">Purine metabolism</keyword>
<keyword evidence="6 7" id="KW-0378">Hydrolase</keyword>
<dbReference type="PANTHER" id="PTHR10395:SF7">
    <property type="entry name" value="5-HYDROXYISOURATE HYDROLASE"/>
    <property type="match status" value="1"/>
</dbReference>
<protein>
    <recommendedName>
        <fullName evidence="7">5-hydroxyisourate hydrolase</fullName>
        <shortName evidence="7">HIU hydrolase</shortName>
        <shortName evidence="7">HIUHase</shortName>
        <ecNumber evidence="7">3.5.2.17</ecNumber>
    </recommendedName>
</protein>
<evidence type="ECO:0000256" key="4">
    <source>
        <dbReference type="ARBA" id="ARBA00011881"/>
    </source>
</evidence>
<evidence type="ECO:0000256" key="1">
    <source>
        <dbReference type="ARBA" id="ARBA00001043"/>
    </source>
</evidence>
<dbReference type="InterPro" id="IPR000895">
    <property type="entry name" value="Transthyretin/HIU_hydrolase"/>
</dbReference>
<evidence type="ECO:0000256" key="5">
    <source>
        <dbReference type="ARBA" id="ARBA00022631"/>
    </source>
</evidence>
<evidence type="ECO:0000313" key="9">
    <source>
        <dbReference type="EMBL" id="MBR0560438.1"/>
    </source>
</evidence>
<accession>A0ABS5EAC9</accession>
<gene>
    <name evidence="9" type="primary">uraH</name>
    <name evidence="9" type="ORF">KB213_10280</name>
</gene>
<dbReference type="NCBIfam" id="TIGR02962">
    <property type="entry name" value="hdxy_isourate"/>
    <property type="match status" value="1"/>
</dbReference>
<organism evidence="9 10">
    <name type="scientific">Neokomagataea anthophila</name>
    <dbReference type="NCBI Taxonomy" id="2826925"/>
    <lineage>
        <taxon>Bacteria</taxon>
        <taxon>Pseudomonadati</taxon>
        <taxon>Pseudomonadota</taxon>
        <taxon>Alphaproteobacteria</taxon>
        <taxon>Acetobacterales</taxon>
        <taxon>Acetobacteraceae</taxon>
        <taxon>Neokomagataea</taxon>
    </lineage>
</organism>
<dbReference type="InterPro" id="IPR023416">
    <property type="entry name" value="Transthyretin/HIU_hydrolase_d"/>
</dbReference>
<dbReference type="GO" id="GO:0033971">
    <property type="term" value="F:hydroxyisourate hydrolase activity"/>
    <property type="evidence" value="ECO:0007669"/>
    <property type="project" value="UniProtKB-EC"/>
</dbReference>
<comment type="catalytic activity">
    <reaction evidence="1 7">
        <text>5-hydroxyisourate + H2O = 5-hydroxy-2-oxo-4-ureido-2,5-dihydro-1H-imidazole-5-carboxylate + H(+)</text>
        <dbReference type="Rhea" id="RHEA:23736"/>
        <dbReference type="ChEBI" id="CHEBI:15377"/>
        <dbReference type="ChEBI" id="CHEBI:15378"/>
        <dbReference type="ChEBI" id="CHEBI:18072"/>
        <dbReference type="ChEBI" id="CHEBI:58639"/>
        <dbReference type="EC" id="3.5.2.17"/>
    </reaction>
</comment>
<comment type="function">
    <text evidence="2">Catalyzes the hydrolysis of 5-hydroxyisourate (HIU) to 2-oxo-4-hydroxy-4-carboxy-5-ureidoimidazoline (OHCU).</text>
</comment>
<evidence type="ECO:0000256" key="3">
    <source>
        <dbReference type="ARBA" id="ARBA00009850"/>
    </source>
</evidence>
<proteinExistence type="inferred from homology"/>
<evidence type="ECO:0000259" key="8">
    <source>
        <dbReference type="Pfam" id="PF00576"/>
    </source>
</evidence>
<dbReference type="InterPro" id="IPR036817">
    <property type="entry name" value="Transthyretin/HIU_hydrolase_sf"/>
</dbReference>
<evidence type="ECO:0000313" key="10">
    <source>
        <dbReference type="Proteomes" id="UP000677812"/>
    </source>
</evidence>
<dbReference type="Proteomes" id="UP000677812">
    <property type="component" value="Unassembled WGS sequence"/>
</dbReference>
<comment type="similarity">
    <text evidence="3 7">Belongs to the transthyretin family. 5-hydroxyisourate hydrolase subfamily.</text>
</comment>
<comment type="subunit">
    <text evidence="4 7">Homotetramer.</text>
</comment>
<evidence type="ECO:0000256" key="2">
    <source>
        <dbReference type="ARBA" id="ARBA00002704"/>
    </source>
</evidence>
<name>A0ABS5EAC9_9PROT</name>
<dbReference type="RefSeq" id="WP_211682830.1">
    <property type="nucleotide sequence ID" value="NZ_JAGRQH010000008.1"/>
</dbReference>
<dbReference type="CDD" id="cd05822">
    <property type="entry name" value="TLP_HIUase"/>
    <property type="match status" value="1"/>
</dbReference>